<dbReference type="InterPro" id="IPR036527">
    <property type="entry name" value="SCP2_sterol-bd_dom_sf"/>
</dbReference>
<reference evidence="6 7" key="1">
    <citation type="submission" date="2019-11" db="EMBL/GenBank/DDBJ databases">
        <authorList>
            <person name="Cao P."/>
        </authorList>
    </citation>
    <scope>NUCLEOTIDE SEQUENCE [LARGE SCALE GENOMIC DNA]</scope>
    <source>
        <strain evidence="6 7">NEAU-AAG5</strain>
    </source>
</reference>
<dbReference type="GO" id="GO:0030649">
    <property type="term" value="P:aminoglycoside antibiotic catabolic process"/>
    <property type="evidence" value="ECO:0007669"/>
    <property type="project" value="TreeGrafter"/>
</dbReference>
<dbReference type="Pfam" id="PF13527">
    <property type="entry name" value="Acetyltransf_9"/>
    <property type="match status" value="1"/>
</dbReference>
<dbReference type="Proteomes" id="UP000432015">
    <property type="component" value="Unassembled WGS sequence"/>
</dbReference>
<feature type="binding site" evidence="4">
    <location>
        <begin position="99"/>
        <end position="104"/>
    </location>
    <ligand>
        <name>acetyl-CoA</name>
        <dbReference type="ChEBI" id="CHEBI:57288"/>
    </ligand>
</feature>
<dbReference type="InterPro" id="IPR041380">
    <property type="entry name" value="Acetyltransf_17"/>
</dbReference>
<gene>
    <name evidence="6" type="ORF">GNZ18_21125</name>
</gene>
<dbReference type="GO" id="GO:0034069">
    <property type="term" value="F:aminoglycoside N-acetyltransferase activity"/>
    <property type="evidence" value="ECO:0007669"/>
    <property type="project" value="TreeGrafter"/>
</dbReference>
<dbReference type="AlphaFoldDB" id="A0A7K1L450"/>
<dbReference type="HAMAP" id="MF_01812">
    <property type="entry name" value="Eis"/>
    <property type="match status" value="1"/>
</dbReference>
<dbReference type="PANTHER" id="PTHR37817:SF1">
    <property type="entry name" value="N-ACETYLTRANSFERASE EIS"/>
    <property type="match status" value="1"/>
</dbReference>
<dbReference type="Pfam" id="PF13530">
    <property type="entry name" value="SCP2_2"/>
    <property type="match status" value="1"/>
</dbReference>
<dbReference type="InterPro" id="IPR022902">
    <property type="entry name" value="NAcTrfase_Eis"/>
</dbReference>
<keyword evidence="7" id="KW-1185">Reference proteome</keyword>
<feature type="active site" description="Proton acceptor; via carboxylate" evidence="4">
    <location>
        <position position="420"/>
    </location>
</feature>
<dbReference type="Gene3D" id="3.30.1050.10">
    <property type="entry name" value="SCP2 sterol-binding domain"/>
    <property type="match status" value="1"/>
</dbReference>
<evidence type="ECO:0000313" key="6">
    <source>
        <dbReference type="EMBL" id="MUN39083.1"/>
    </source>
</evidence>
<dbReference type="InterPro" id="IPR016181">
    <property type="entry name" value="Acyl_CoA_acyltransferase"/>
</dbReference>
<dbReference type="SUPFAM" id="SSF55729">
    <property type="entry name" value="Acyl-CoA N-acyltransferases (Nat)"/>
    <property type="match status" value="1"/>
</dbReference>
<dbReference type="PROSITE" id="PS51186">
    <property type="entry name" value="GNAT"/>
    <property type="match status" value="1"/>
</dbReference>
<dbReference type="InterPro" id="IPR025559">
    <property type="entry name" value="Eis_dom"/>
</dbReference>
<comment type="caution">
    <text evidence="6">The sequence shown here is derived from an EMBL/GenBank/DDBJ whole genome shotgun (WGS) entry which is preliminary data.</text>
</comment>
<keyword evidence="3 4" id="KW-0012">Acyltransferase</keyword>
<dbReference type="Gene3D" id="3.40.630.30">
    <property type="match status" value="2"/>
</dbReference>
<sequence>MTMVNERSEAGLYELATPDPADFDELAAAIHRAYGGFPDPPEVEAMNREIFEFDRAVVVRHGGRVCATATVYSLEMTVPGGPRPVAGVGYVSVMPDHRRRGLMRRMLRHQLETLHETGAEPVAALNSTEAGIYGRFGYGMASQVARLTIPRGARALLPDRPRDPALRVRATEPALITGLVAPCYDANVAGRPGMLRRDETWTRRALMDPPGARGGAAPLQALVAEDGAGTRGYALYTVLSHWEDSSPRNIVVVKEIYAVDDAAYAELWAVLLDLDLTATVTAEPRPVDDPVLAMLADFRRAVPTVRDQLHVRLVDVDRALASRAYARDVDLVLEVEDPLCPWNRGRWRLSGGPDGAECRATDGPADLAVSVRALGSAYLGGVSLRQLASAGAVTERRAGALGAAAAAFRHDPAPYCPTIF</sequence>
<feature type="binding site" evidence="4">
    <location>
        <begin position="91"/>
        <end position="93"/>
    </location>
    <ligand>
        <name>acetyl-CoA</name>
        <dbReference type="ChEBI" id="CHEBI:57288"/>
    </ligand>
</feature>
<evidence type="ECO:0000256" key="4">
    <source>
        <dbReference type="HAMAP-Rule" id="MF_01812"/>
    </source>
</evidence>
<name>A0A7K1L450_9ACTN</name>
<evidence type="ECO:0000256" key="3">
    <source>
        <dbReference type="ARBA" id="ARBA00023315"/>
    </source>
</evidence>
<dbReference type="InterPro" id="IPR000182">
    <property type="entry name" value="GNAT_dom"/>
</dbReference>
<evidence type="ECO:0000259" key="5">
    <source>
        <dbReference type="PROSITE" id="PS51186"/>
    </source>
</evidence>
<dbReference type="RefSeq" id="WP_156218258.1">
    <property type="nucleotide sequence ID" value="NZ_WOFH01000007.1"/>
</dbReference>
<feature type="active site" description="Proton donor" evidence="4">
    <location>
        <position position="133"/>
    </location>
</feature>
<dbReference type="EMBL" id="WOFH01000007">
    <property type="protein sequence ID" value="MUN39083.1"/>
    <property type="molecule type" value="Genomic_DNA"/>
</dbReference>
<feature type="domain" description="N-acetyltransferase" evidence="5">
    <location>
        <begin position="13"/>
        <end position="163"/>
    </location>
</feature>
<organism evidence="6 7">
    <name type="scientific">Actinomadura litoris</name>
    <dbReference type="NCBI Taxonomy" id="2678616"/>
    <lineage>
        <taxon>Bacteria</taxon>
        <taxon>Bacillati</taxon>
        <taxon>Actinomycetota</taxon>
        <taxon>Actinomycetes</taxon>
        <taxon>Streptosporangiales</taxon>
        <taxon>Thermomonosporaceae</taxon>
        <taxon>Actinomadura</taxon>
    </lineage>
</organism>
<protein>
    <submittedName>
        <fullName evidence="6">GNAT family N-acetyltransferase</fullName>
    </submittedName>
</protein>
<dbReference type="InterPro" id="IPR051554">
    <property type="entry name" value="Acetyltransferase_Eis"/>
</dbReference>
<comment type="subunit">
    <text evidence="4">Homohexamer; trimer of dimers.</text>
</comment>
<keyword evidence="2 4" id="KW-0808">Transferase</keyword>
<feature type="binding site" evidence="4">
    <location>
        <begin position="128"/>
        <end position="129"/>
    </location>
    <ligand>
        <name>acetyl-CoA</name>
        <dbReference type="ChEBI" id="CHEBI:57288"/>
    </ligand>
</feature>
<dbReference type="PANTHER" id="PTHR37817">
    <property type="entry name" value="N-ACETYLTRANSFERASE EIS"/>
    <property type="match status" value="1"/>
</dbReference>
<evidence type="ECO:0000256" key="1">
    <source>
        <dbReference type="ARBA" id="ARBA00009213"/>
    </source>
</evidence>
<evidence type="ECO:0000256" key="2">
    <source>
        <dbReference type="ARBA" id="ARBA00022679"/>
    </source>
</evidence>
<accession>A0A7K1L450</accession>
<proteinExistence type="inferred from homology"/>
<dbReference type="Pfam" id="PF17668">
    <property type="entry name" value="Acetyltransf_17"/>
    <property type="match status" value="1"/>
</dbReference>
<dbReference type="NCBIfam" id="NF002367">
    <property type="entry name" value="PRK01346.1-4"/>
    <property type="match status" value="1"/>
</dbReference>
<comment type="similarity">
    <text evidence="1 4">Belongs to the acetyltransferase Eis family.</text>
</comment>
<evidence type="ECO:0000313" key="7">
    <source>
        <dbReference type="Proteomes" id="UP000432015"/>
    </source>
</evidence>
<dbReference type="SUPFAM" id="SSF55718">
    <property type="entry name" value="SCP-like"/>
    <property type="match status" value="1"/>
</dbReference>